<reference evidence="2 3" key="1">
    <citation type="journal article" date="2019" name="Environ. Microbiol.">
        <title>Species interactions and distinct microbial communities in high Arctic permafrost affected cryosols are associated with the CH4 and CO2 gas fluxes.</title>
        <authorList>
            <person name="Altshuler I."/>
            <person name="Hamel J."/>
            <person name="Turney S."/>
            <person name="Magnuson E."/>
            <person name="Levesque R."/>
            <person name="Greer C."/>
            <person name="Whyte L.G."/>
        </authorList>
    </citation>
    <scope>NUCLEOTIDE SEQUENCE [LARGE SCALE GENOMIC DNA]</scope>
    <source>
        <strain evidence="2 3">OWC5</strain>
    </source>
</reference>
<dbReference type="AlphaFoldDB" id="A0A502I9J6"/>
<organism evidence="2 3">
    <name type="scientific">Pseudomonas mandelii</name>
    <dbReference type="NCBI Taxonomy" id="75612"/>
    <lineage>
        <taxon>Bacteria</taxon>
        <taxon>Pseudomonadati</taxon>
        <taxon>Pseudomonadota</taxon>
        <taxon>Gammaproteobacteria</taxon>
        <taxon>Pseudomonadales</taxon>
        <taxon>Pseudomonadaceae</taxon>
        <taxon>Pseudomonas</taxon>
    </lineage>
</organism>
<protein>
    <submittedName>
        <fullName evidence="2">Uncharacterized protein</fullName>
    </submittedName>
</protein>
<feature type="compositionally biased region" description="Polar residues" evidence="1">
    <location>
        <begin position="14"/>
        <end position="25"/>
    </location>
</feature>
<evidence type="ECO:0000313" key="2">
    <source>
        <dbReference type="EMBL" id="TPG82306.1"/>
    </source>
</evidence>
<sequence length="69" mass="7125">MGASLLAKAVGQSTLMSAGTPSSRAGSLPQVGVRSRQSPPCKTRSLQFAFTLSTLRNVPGTVHKDTGPQ</sequence>
<evidence type="ECO:0000313" key="3">
    <source>
        <dbReference type="Proteomes" id="UP000320914"/>
    </source>
</evidence>
<dbReference type="EMBL" id="RCZA01000008">
    <property type="protein sequence ID" value="TPG82306.1"/>
    <property type="molecule type" value="Genomic_DNA"/>
</dbReference>
<proteinExistence type="predicted"/>
<dbReference type="Proteomes" id="UP000320914">
    <property type="component" value="Unassembled WGS sequence"/>
</dbReference>
<accession>A0A502I9J6</accession>
<comment type="caution">
    <text evidence="2">The sequence shown here is derived from an EMBL/GenBank/DDBJ whole genome shotgun (WGS) entry which is preliminary data.</text>
</comment>
<feature type="region of interest" description="Disordered" evidence="1">
    <location>
        <begin position="14"/>
        <end position="42"/>
    </location>
</feature>
<gene>
    <name evidence="2" type="ORF">EAH74_20185</name>
</gene>
<name>A0A502I9J6_9PSED</name>
<evidence type="ECO:0000256" key="1">
    <source>
        <dbReference type="SAM" id="MobiDB-lite"/>
    </source>
</evidence>